<comment type="caution">
    <text evidence="7">The sequence shown here is derived from an EMBL/GenBank/DDBJ whole genome shotgun (WGS) entry which is preliminary data.</text>
</comment>
<dbReference type="SUPFAM" id="SSF56349">
    <property type="entry name" value="DNA breaking-rejoining enzymes"/>
    <property type="match status" value="1"/>
</dbReference>
<keyword evidence="2" id="KW-0229">DNA integration</keyword>
<dbReference type="EMBL" id="BJZT01000014">
    <property type="protein sequence ID" value="GEO99112.1"/>
    <property type="molecule type" value="Genomic_DNA"/>
</dbReference>
<evidence type="ECO:0000256" key="5">
    <source>
        <dbReference type="SAM" id="MobiDB-lite"/>
    </source>
</evidence>
<feature type="region of interest" description="Disordered" evidence="5">
    <location>
        <begin position="229"/>
        <end position="250"/>
    </location>
</feature>
<sequence length="396" mass="44885">MLPGERTVTVVDRNGMPVWWPNLFHAYELRNAGRSYATQKRTMSAIVAAFNWAEGRDIDIEARIASFEYLDYADTKSLQALLKLNVASERKGSRRAVGNGYWDARCRGVRDYVRWRAGEAMQRLMRPEAPDAPAMLYRMAGDGLERFEETLLSGIGNDNETETMGLDESQRASLLEAIVPGSPTNPFEKRHQFRNFALILSIYEMGARNGETLGLKREDLHLYGDAPSIEIHRRHNDPKDPRSRPPATKTKARLLPISAALADVLGTWLTDHRSNVSVYPNAGPCPYVFLSERGRPIASNTVERIFVALRKVEGIPPWLTAHKLRHTFNDRFSELIDTLPEDVLRPAIEARMRNFLNGWSPTSEQGENYRRRFVRTKAHELLSKLQNLSALGAARS</sequence>
<dbReference type="Proteomes" id="UP000321258">
    <property type="component" value="Unassembled WGS sequence"/>
</dbReference>
<dbReference type="GO" id="GO:0003677">
    <property type="term" value="F:DNA binding"/>
    <property type="evidence" value="ECO:0007669"/>
    <property type="project" value="UniProtKB-KW"/>
</dbReference>
<evidence type="ECO:0000259" key="6">
    <source>
        <dbReference type="PROSITE" id="PS51898"/>
    </source>
</evidence>
<evidence type="ECO:0000313" key="8">
    <source>
        <dbReference type="Proteomes" id="UP000321258"/>
    </source>
</evidence>
<keyword evidence="8" id="KW-1185">Reference proteome</keyword>
<dbReference type="InterPro" id="IPR013762">
    <property type="entry name" value="Integrase-like_cat_sf"/>
</dbReference>
<dbReference type="InterPro" id="IPR011010">
    <property type="entry name" value="DNA_brk_join_enz"/>
</dbReference>
<organism evidence="7 8">
    <name type="scientific">Methylobacterium haplocladii</name>
    <dbReference type="NCBI Taxonomy" id="1176176"/>
    <lineage>
        <taxon>Bacteria</taxon>
        <taxon>Pseudomonadati</taxon>
        <taxon>Pseudomonadota</taxon>
        <taxon>Alphaproteobacteria</taxon>
        <taxon>Hyphomicrobiales</taxon>
        <taxon>Methylobacteriaceae</taxon>
        <taxon>Methylobacterium</taxon>
    </lineage>
</organism>
<evidence type="ECO:0000256" key="3">
    <source>
        <dbReference type="ARBA" id="ARBA00023125"/>
    </source>
</evidence>
<reference evidence="7 8" key="1">
    <citation type="submission" date="2019-07" db="EMBL/GenBank/DDBJ databases">
        <title>Whole genome shotgun sequence of Methylobacterium haplocladii NBRC 107714.</title>
        <authorList>
            <person name="Hosoyama A."/>
            <person name="Uohara A."/>
            <person name="Ohji S."/>
            <person name="Ichikawa N."/>
        </authorList>
    </citation>
    <scope>NUCLEOTIDE SEQUENCE [LARGE SCALE GENOMIC DNA]</scope>
    <source>
        <strain evidence="7 8">NBRC 107714</strain>
    </source>
</reference>
<evidence type="ECO:0000313" key="7">
    <source>
        <dbReference type="EMBL" id="GEO99112.1"/>
    </source>
</evidence>
<keyword evidence="3" id="KW-0238">DNA-binding</keyword>
<dbReference type="AlphaFoldDB" id="A0A512IN97"/>
<comment type="similarity">
    <text evidence="1">Belongs to the 'phage' integrase family.</text>
</comment>
<dbReference type="PANTHER" id="PTHR30349:SF41">
    <property type="entry name" value="INTEGRASE_RECOMBINASE PROTEIN MJ0367-RELATED"/>
    <property type="match status" value="1"/>
</dbReference>
<evidence type="ECO:0000256" key="1">
    <source>
        <dbReference type="ARBA" id="ARBA00008857"/>
    </source>
</evidence>
<name>A0A512IN97_9HYPH</name>
<dbReference type="GO" id="GO:0006310">
    <property type="term" value="P:DNA recombination"/>
    <property type="evidence" value="ECO:0007669"/>
    <property type="project" value="UniProtKB-KW"/>
</dbReference>
<accession>A0A512IN97</accession>
<dbReference type="CDD" id="cd00397">
    <property type="entry name" value="DNA_BRE_C"/>
    <property type="match status" value="1"/>
</dbReference>
<dbReference type="InterPro" id="IPR050090">
    <property type="entry name" value="Tyrosine_recombinase_XerCD"/>
</dbReference>
<gene>
    <name evidence="7" type="ORF">MHA02_15000</name>
</gene>
<protein>
    <recommendedName>
        <fullName evidence="6">Tyr recombinase domain-containing protein</fullName>
    </recommendedName>
</protein>
<dbReference type="PROSITE" id="PS51898">
    <property type="entry name" value="TYR_RECOMBINASE"/>
    <property type="match status" value="1"/>
</dbReference>
<dbReference type="GO" id="GO:0015074">
    <property type="term" value="P:DNA integration"/>
    <property type="evidence" value="ECO:0007669"/>
    <property type="project" value="UniProtKB-KW"/>
</dbReference>
<keyword evidence="4" id="KW-0233">DNA recombination</keyword>
<dbReference type="Pfam" id="PF00589">
    <property type="entry name" value="Phage_integrase"/>
    <property type="match status" value="1"/>
</dbReference>
<evidence type="ECO:0000256" key="4">
    <source>
        <dbReference type="ARBA" id="ARBA00023172"/>
    </source>
</evidence>
<dbReference type="InterPro" id="IPR002104">
    <property type="entry name" value="Integrase_catalytic"/>
</dbReference>
<evidence type="ECO:0000256" key="2">
    <source>
        <dbReference type="ARBA" id="ARBA00022908"/>
    </source>
</evidence>
<dbReference type="PANTHER" id="PTHR30349">
    <property type="entry name" value="PHAGE INTEGRASE-RELATED"/>
    <property type="match status" value="1"/>
</dbReference>
<proteinExistence type="inferred from homology"/>
<dbReference type="Gene3D" id="1.10.443.10">
    <property type="entry name" value="Intergrase catalytic core"/>
    <property type="match status" value="1"/>
</dbReference>
<feature type="domain" description="Tyr recombinase" evidence="6">
    <location>
        <begin position="161"/>
        <end position="382"/>
    </location>
</feature>